<sequence length="101" mass="11646">MNRGLHLMTAETLKRDAGAIIKLREYIIANDIKEDNLEDPAVLTAMLPMVTTFNKSKFVYKNIIDSFKDLLPILPKNEHQPHPTDTVTYYINTHNRLIHSN</sequence>
<accession>A0ABD2XC01</accession>
<comment type="caution">
    <text evidence="1">The sequence shown here is derived from an EMBL/GenBank/DDBJ whole genome shotgun (WGS) entry which is preliminary data.</text>
</comment>
<evidence type="ECO:0000313" key="1">
    <source>
        <dbReference type="EMBL" id="KAL3402893.1"/>
    </source>
</evidence>
<proteinExistence type="predicted"/>
<gene>
    <name evidence="1" type="ORF">TKK_004058</name>
</gene>
<evidence type="ECO:0000313" key="2">
    <source>
        <dbReference type="Proteomes" id="UP001627154"/>
    </source>
</evidence>
<reference evidence="1 2" key="1">
    <citation type="journal article" date="2024" name="bioRxiv">
        <title>A reference genome for Trichogramma kaykai: A tiny desert-dwelling parasitoid wasp with competing sex-ratio distorters.</title>
        <authorList>
            <person name="Culotta J."/>
            <person name="Lindsey A.R."/>
        </authorList>
    </citation>
    <scope>NUCLEOTIDE SEQUENCE [LARGE SCALE GENOMIC DNA]</scope>
    <source>
        <strain evidence="1 2">KSX58</strain>
    </source>
</reference>
<keyword evidence="2" id="KW-1185">Reference proteome</keyword>
<protein>
    <submittedName>
        <fullName evidence="1">Uncharacterized protein</fullName>
    </submittedName>
</protein>
<organism evidence="1 2">
    <name type="scientific">Trichogramma kaykai</name>
    <dbReference type="NCBI Taxonomy" id="54128"/>
    <lineage>
        <taxon>Eukaryota</taxon>
        <taxon>Metazoa</taxon>
        <taxon>Ecdysozoa</taxon>
        <taxon>Arthropoda</taxon>
        <taxon>Hexapoda</taxon>
        <taxon>Insecta</taxon>
        <taxon>Pterygota</taxon>
        <taxon>Neoptera</taxon>
        <taxon>Endopterygota</taxon>
        <taxon>Hymenoptera</taxon>
        <taxon>Apocrita</taxon>
        <taxon>Proctotrupomorpha</taxon>
        <taxon>Chalcidoidea</taxon>
        <taxon>Trichogrammatidae</taxon>
        <taxon>Trichogramma</taxon>
    </lineage>
</organism>
<dbReference type="Proteomes" id="UP001627154">
    <property type="component" value="Unassembled WGS sequence"/>
</dbReference>
<name>A0ABD2XC01_9HYME</name>
<dbReference type="AlphaFoldDB" id="A0ABD2XC01"/>
<dbReference type="EMBL" id="JBJJXI010000032">
    <property type="protein sequence ID" value="KAL3402893.1"/>
    <property type="molecule type" value="Genomic_DNA"/>
</dbReference>